<keyword evidence="1" id="KW-0732">Signal</keyword>
<comment type="caution">
    <text evidence="2">The sequence shown here is derived from an EMBL/GenBank/DDBJ whole genome shotgun (WGS) entry which is preliminary data.</text>
</comment>
<evidence type="ECO:0000256" key="1">
    <source>
        <dbReference type="SAM" id="SignalP"/>
    </source>
</evidence>
<dbReference type="EMBL" id="JAEVFJ010000036">
    <property type="protein sequence ID" value="KAH8091353.1"/>
    <property type="molecule type" value="Genomic_DNA"/>
</dbReference>
<reference evidence="2" key="1">
    <citation type="journal article" date="2021" name="New Phytol.">
        <title>Evolutionary innovations through gain and loss of genes in the ectomycorrhizal Boletales.</title>
        <authorList>
            <person name="Wu G."/>
            <person name="Miyauchi S."/>
            <person name="Morin E."/>
            <person name="Kuo A."/>
            <person name="Drula E."/>
            <person name="Varga T."/>
            <person name="Kohler A."/>
            <person name="Feng B."/>
            <person name="Cao Y."/>
            <person name="Lipzen A."/>
            <person name="Daum C."/>
            <person name="Hundley H."/>
            <person name="Pangilinan J."/>
            <person name="Johnson J."/>
            <person name="Barry K."/>
            <person name="LaButti K."/>
            <person name="Ng V."/>
            <person name="Ahrendt S."/>
            <person name="Min B."/>
            <person name="Choi I.G."/>
            <person name="Park H."/>
            <person name="Plett J.M."/>
            <person name="Magnuson J."/>
            <person name="Spatafora J.W."/>
            <person name="Nagy L.G."/>
            <person name="Henrissat B."/>
            <person name="Grigoriev I.V."/>
            <person name="Yang Z.L."/>
            <person name="Xu J."/>
            <person name="Martin F.M."/>
        </authorList>
    </citation>
    <scope>NUCLEOTIDE SEQUENCE</scope>
    <source>
        <strain evidence="2">KKN 215</strain>
    </source>
</reference>
<name>A0A8K0UGS3_9AGAR</name>
<gene>
    <name evidence="2" type="ORF">BXZ70DRAFT_1011167</name>
</gene>
<sequence>MQFSLLAAALIAVSYVYSLPIDVAVLQRRSSCVYARTEKAGSVQDFCSDGAHMTISAEREGDIAVAVAATTVTIPLADTSDEYEKRSSCVYARTERTGSVQDFCSDGAHMTIHEVEEESHRESTGATEDLSAPAIASRSSCVYDGEQGVGHPTEFCSDGAHMTVVSEGEDASEA</sequence>
<dbReference type="AlphaFoldDB" id="A0A8K0UGS3"/>
<keyword evidence="3" id="KW-1185">Reference proteome</keyword>
<evidence type="ECO:0000313" key="3">
    <source>
        <dbReference type="Proteomes" id="UP000813824"/>
    </source>
</evidence>
<evidence type="ECO:0000313" key="2">
    <source>
        <dbReference type="EMBL" id="KAH8091353.1"/>
    </source>
</evidence>
<organism evidence="2 3">
    <name type="scientific">Cristinia sonorae</name>
    <dbReference type="NCBI Taxonomy" id="1940300"/>
    <lineage>
        <taxon>Eukaryota</taxon>
        <taxon>Fungi</taxon>
        <taxon>Dikarya</taxon>
        <taxon>Basidiomycota</taxon>
        <taxon>Agaricomycotina</taxon>
        <taxon>Agaricomycetes</taxon>
        <taxon>Agaricomycetidae</taxon>
        <taxon>Agaricales</taxon>
        <taxon>Pleurotineae</taxon>
        <taxon>Stephanosporaceae</taxon>
        <taxon>Cristinia</taxon>
    </lineage>
</organism>
<feature type="signal peptide" evidence="1">
    <location>
        <begin position="1"/>
        <end position="18"/>
    </location>
</feature>
<feature type="chain" id="PRO_5035442554" evidence="1">
    <location>
        <begin position="19"/>
        <end position="174"/>
    </location>
</feature>
<accession>A0A8K0UGS3</accession>
<protein>
    <submittedName>
        <fullName evidence="2">Uncharacterized protein</fullName>
    </submittedName>
</protein>
<dbReference type="Proteomes" id="UP000813824">
    <property type="component" value="Unassembled WGS sequence"/>
</dbReference>
<proteinExistence type="predicted"/>